<evidence type="ECO:0000313" key="2">
    <source>
        <dbReference type="Proteomes" id="UP000886520"/>
    </source>
</evidence>
<accession>A0A9D4UQS3</accession>
<dbReference type="Proteomes" id="UP000886520">
    <property type="component" value="Chromosome 12"/>
</dbReference>
<protein>
    <submittedName>
        <fullName evidence="1">Uncharacterized protein</fullName>
    </submittedName>
</protein>
<dbReference type="EMBL" id="JABFUD020000012">
    <property type="protein sequence ID" value="KAI5072375.1"/>
    <property type="molecule type" value="Genomic_DNA"/>
</dbReference>
<dbReference type="AlphaFoldDB" id="A0A9D4UQS3"/>
<proteinExistence type="predicted"/>
<evidence type="ECO:0000313" key="1">
    <source>
        <dbReference type="EMBL" id="KAI5072375.1"/>
    </source>
</evidence>
<name>A0A9D4UQS3_ADICA</name>
<organism evidence="1 2">
    <name type="scientific">Adiantum capillus-veneris</name>
    <name type="common">Maidenhair fern</name>
    <dbReference type="NCBI Taxonomy" id="13818"/>
    <lineage>
        <taxon>Eukaryota</taxon>
        <taxon>Viridiplantae</taxon>
        <taxon>Streptophyta</taxon>
        <taxon>Embryophyta</taxon>
        <taxon>Tracheophyta</taxon>
        <taxon>Polypodiopsida</taxon>
        <taxon>Polypodiidae</taxon>
        <taxon>Polypodiales</taxon>
        <taxon>Pteridineae</taxon>
        <taxon>Pteridaceae</taxon>
        <taxon>Vittarioideae</taxon>
        <taxon>Adiantum</taxon>
    </lineage>
</organism>
<gene>
    <name evidence="1" type="ORF">GOP47_0012481</name>
</gene>
<keyword evidence="2" id="KW-1185">Reference proteome</keyword>
<sequence>MATSSEEQKACMKLIAEWATEKEDSFPSRLKDLLSSLGFPRVLVLASAPLLAPYEARLYSDKIQVQAQTVATTAVLAQFPDAERFPAHVVPMVSYNATTGEAIRTFPAGRFVAIDLKVPGARVVVTAQLTGCSFVIGFDKNNKNRVLLGHAQPKKMQAGAGAGASALPAGQLSNRAELAKHFKEADGKSVFEGEEVKDVYVMGGDSKGYGEDTADVLGWISGGKFFLALMTRSEKKLSIHQYPPSLLNRILKK</sequence>
<reference evidence="1" key="1">
    <citation type="submission" date="2021-01" db="EMBL/GenBank/DDBJ databases">
        <title>Adiantum capillus-veneris genome.</title>
        <authorList>
            <person name="Fang Y."/>
            <person name="Liao Q."/>
        </authorList>
    </citation>
    <scope>NUCLEOTIDE SEQUENCE</scope>
    <source>
        <strain evidence="1">H3</strain>
        <tissue evidence="1">Leaf</tissue>
    </source>
</reference>
<comment type="caution">
    <text evidence="1">The sequence shown here is derived from an EMBL/GenBank/DDBJ whole genome shotgun (WGS) entry which is preliminary data.</text>
</comment>